<dbReference type="AlphaFoldDB" id="A0A8H7DFZ5"/>
<evidence type="ECO:0000256" key="1">
    <source>
        <dbReference type="SAM" id="MobiDB-lite"/>
    </source>
</evidence>
<organism evidence="2 3">
    <name type="scientific">Mycena sanguinolenta</name>
    <dbReference type="NCBI Taxonomy" id="230812"/>
    <lineage>
        <taxon>Eukaryota</taxon>
        <taxon>Fungi</taxon>
        <taxon>Dikarya</taxon>
        <taxon>Basidiomycota</taxon>
        <taxon>Agaricomycotina</taxon>
        <taxon>Agaricomycetes</taxon>
        <taxon>Agaricomycetidae</taxon>
        <taxon>Agaricales</taxon>
        <taxon>Marasmiineae</taxon>
        <taxon>Mycenaceae</taxon>
        <taxon>Mycena</taxon>
    </lineage>
</organism>
<reference evidence="2" key="1">
    <citation type="submission" date="2020-05" db="EMBL/GenBank/DDBJ databases">
        <title>Mycena genomes resolve the evolution of fungal bioluminescence.</title>
        <authorList>
            <person name="Tsai I.J."/>
        </authorList>
    </citation>
    <scope>NUCLEOTIDE SEQUENCE</scope>
    <source>
        <strain evidence="2">160909Yilan</strain>
    </source>
</reference>
<sequence length="165" mass="17971">MEEGVAGGEHSDRGLPSRYAPRTLAGCVDQDDGHTAVPRFDASRAASPLAVYPSSWWNMTDGPGRNVTMLLDDYFGAQHGLPTAWTKKLPRSASRYNSPLLRPLLPDETSPTPVRTGPHLPPAFTDTAVITVVEMLSISSPSYFFAKPWRSEVEKDAGNTNTMLV</sequence>
<dbReference type="Proteomes" id="UP000623467">
    <property type="component" value="Unassembled WGS sequence"/>
</dbReference>
<evidence type="ECO:0000313" key="3">
    <source>
        <dbReference type="Proteomes" id="UP000623467"/>
    </source>
</evidence>
<evidence type="ECO:0000313" key="2">
    <source>
        <dbReference type="EMBL" id="KAF7374019.1"/>
    </source>
</evidence>
<feature type="region of interest" description="Disordered" evidence="1">
    <location>
        <begin position="100"/>
        <end position="120"/>
    </location>
</feature>
<dbReference type="EMBL" id="JACAZH010000002">
    <property type="protein sequence ID" value="KAF7374019.1"/>
    <property type="molecule type" value="Genomic_DNA"/>
</dbReference>
<protein>
    <submittedName>
        <fullName evidence="2">Uncharacterized protein</fullName>
    </submittedName>
</protein>
<proteinExistence type="predicted"/>
<comment type="caution">
    <text evidence="2">The sequence shown here is derived from an EMBL/GenBank/DDBJ whole genome shotgun (WGS) entry which is preliminary data.</text>
</comment>
<keyword evidence="3" id="KW-1185">Reference proteome</keyword>
<accession>A0A8H7DFZ5</accession>
<gene>
    <name evidence="2" type="ORF">MSAN_00282300</name>
</gene>
<name>A0A8H7DFZ5_9AGAR</name>